<evidence type="ECO:0000256" key="1">
    <source>
        <dbReference type="ARBA" id="ARBA00009437"/>
    </source>
</evidence>
<dbReference type="Pfam" id="PF00126">
    <property type="entry name" value="HTH_1"/>
    <property type="match status" value="1"/>
</dbReference>
<keyword evidence="4" id="KW-0804">Transcription</keyword>
<dbReference type="SUPFAM" id="SSF53850">
    <property type="entry name" value="Periplasmic binding protein-like II"/>
    <property type="match status" value="1"/>
</dbReference>
<dbReference type="Gene3D" id="3.40.190.290">
    <property type="match status" value="1"/>
</dbReference>
<dbReference type="EMBL" id="MTHB01000123">
    <property type="protein sequence ID" value="OXC76592.1"/>
    <property type="molecule type" value="Genomic_DNA"/>
</dbReference>
<evidence type="ECO:0000256" key="2">
    <source>
        <dbReference type="ARBA" id="ARBA00023015"/>
    </source>
</evidence>
<dbReference type="FunFam" id="1.10.10.10:FF:000001">
    <property type="entry name" value="LysR family transcriptional regulator"/>
    <property type="match status" value="1"/>
</dbReference>
<sequence>MDKLGKMRMYVTVADTGSFTAAAQLLGSTTAQASRAVSDLETHLRSRLLNRSTRRVALTEAGARYLEQCREILDRVDIAEAQAGDAKALPKGVLRLHAPSAFGQYYVIPALAKYCEKYPDVRVDLTLSQYAPDILEGGFDVSLHVTHSPLPDSAMVAAQLCSVPTVLCAAPSYLVNTGSPETVADLRMHSCLQLLTSFFASDKWVFSSERGTEVFHVPPAKLRVSSAEALAIALREGMGIAPLPLLTALSFLRSGELVRVMPTYELQSSTVYALYASREYLDAKIATWITFLRDHIAASLLAGQSATKVAPLKGMDDPCSG</sequence>
<dbReference type="PROSITE" id="PS50931">
    <property type="entry name" value="HTH_LYSR"/>
    <property type="match status" value="1"/>
</dbReference>
<proteinExistence type="inferred from homology"/>
<dbReference type="SUPFAM" id="SSF46785">
    <property type="entry name" value="Winged helix' DNA-binding domain"/>
    <property type="match status" value="1"/>
</dbReference>
<evidence type="ECO:0000313" key="7">
    <source>
        <dbReference type="Proteomes" id="UP000214720"/>
    </source>
</evidence>
<dbReference type="InterPro" id="IPR005119">
    <property type="entry name" value="LysR_subst-bd"/>
</dbReference>
<dbReference type="OrthoDB" id="9786526at2"/>
<dbReference type="InterPro" id="IPR000847">
    <property type="entry name" value="LysR_HTH_N"/>
</dbReference>
<dbReference type="RefSeq" id="WP_089162316.1">
    <property type="nucleotide sequence ID" value="NZ_MTHB01000123.1"/>
</dbReference>
<evidence type="ECO:0000259" key="5">
    <source>
        <dbReference type="PROSITE" id="PS50931"/>
    </source>
</evidence>
<evidence type="ECO:0000256" key="3">
    <source>
        <dbReference type="ARBA" id="ARBA00023125"/>
    </source>
</evidence>
<dbReference type="InterPro" id="IPR036388">
    <property type="entry name" value="WH-like_DNA-bd_sf"/>
</dbReference>
<evidence type="ECO:0000256" key="4">
    <source>
        <dbReference type="ARBA" id="ARBA00023163"/>
    </source>
</evidence>
<name>A0A226WZH6_CABSO</name>
<dbReference type="GO" id="GO:0003700">
    <property type="term" value="F:DNA-binding transcription factor activity"/>
    <property type="evidence" value="ECO:0007669"/>
    <property type="project" value="InterPro"/>
</dbReference>
<dbReference type="GO" id="GO:0006351">
    <property type="term" value="P:DNA-templated transcription"/>
    <property type="evidence" value="ECO:0007669"/>
    <property type="project" value="TreeGrafter"/>
</dbReference>
<gene>
    <name evidence="6" type="ORF">BSU04_21485</name>
</gene>
<dbReference type="Proteomes" id="UP000214720">
    <property type="component" value="Unassembled WGS sequence"/>
</dbReference>
<feature type="domain" description="HTH lysR-type" evidence="5">
    <location>
        <begin position="1"/>
        <end position="59"/>
    </location>
</feature>
<evidence type="ECO:0000313" key="6">
    <source>
        <dbReference type="EMBL" id="OXC76592.1"/>
    </source>
</evidence>
<organism evidence="6 7">
    <name type="scientific">Caballeronia sordidicola</name>
    <name type="common">Burkholderia sordidicola</name>
    <dbReference type="NCBI Taxonomy" id="196367"/>
    <lineage>
        <taxon>Bacteria</taxon>
        <taxon>Pseudomonadati</taxon>
        <taxon>Pseudomonadota</taxon>
        <taxon>Betaproteobacteria</taxon>
        <taxon>Burkholderiales</taxon>
        <taxon>Burkholderiaceae</taxon>
        <taxon>Caballeronia</taxon>
    </lineage>
</organism>
<dbReference type="InterPro" id="IPR036390">
    <property type="entry name" value="WH_DNA-bd_sf"/>
</dbReference>
<reference evidence="7" key="1">
    <citation type="submission" date="2017-01" db="EMBL/GenBank/DDBJ databases">
        <title>Genome Analysis of Deinococcus marmoris KOPRI26562.</title>
        <authorList>
            <person name="Kim J.H."/>
            <person name="Oh H.-M."/>
        </authorList>
    </citation>
    <scope>NUCLEOTIDE SEQUENCE [LARGE SCALE GENOMIC DNA]</scope>
    <source>
        <strain evidence="7">PAMC 26633</strain>
    </source>
</reference>
<dbReference type="Gene3D" id="1.10.10.10">
    <property type="entry name" value="Winged helix-like DNA-binding domain superfamily/Winged helix DNA-binding domain"/>
    <property type="match status" value="1"/>
</dbReference>
<dbReference type="InterPro" id="IPR058163">
    <property type="entry name" value="LysR-type_TF_proteobact-type"/>
</dbReference>
<protein>
    <submittedName>
        <fullName evidence="6">Transcriptional regulator</fullName>
    </submittedName>
</protein>
<dbReference type="PANTHER" id="PTHR30537">
    <property type="entry name" value="HTH-TYPE TRANSCRIPTIONAL REGULATOR"/>
    <property type="match status" value="1"/>
</dbReference>
<dbReference type="PANTHER" id="PTHR30537:SF35">
    <property type="entry name" value="TRANSCRIPTIONAL REGULATORY PROTEIN"/>
    <property type="match status" value="1"/>
</dbReference>
<keyword evidence="3" id="KW-0238">DNA-binding</keyword>
<dbReference type="CDD" id="cd08422">
    <property type="entry name" value="PBP2_CrgA_like"/>
    <property type="match status" value="1"/>
</dbReference>
<dbReference type="AlphaFoldDB" id="A0A226WZH6"/>
<dbReference type="GO" id="GO:0043565">
    <property type="term" value="F:sequence-specific DNA binding"/>
    <property type="evidence" value="ECO:0007669"/>
    <property type="project" value="TreeGrafter"/>
</dbReference>
<comment type="similarity">
    <text evidence="1">Belongs to the LysR transcriptional regulatory family.</text>
</comment>
<dbReference type="Pfam" id="PF03466">
    <property type="entry name" value="LysR_substrate"/>
    <property type="match status" value="1"/>
</dbReference>
<accession>A0A226WZH6</accession>
<comment type="caution">
    <text evidence="6">The sequence shown here is derived from an EMBL/GenBank/DDBJ whole genome shotgun (WGS) entry which is preliminary data.</text>
</comment>
<keyword evidence="2" id="KW-0805">Transcription regulation</keyword>